<gene>
    <name evidence="6" type="primary">map</name>
    <name evidence="9" type="ORF">A3G52_04755</name>
</gene>
<accession>A0A1G2P2C0</accession>
<evidence type="ECO:0000256" key="7">
    <source>
        <dbReference type="RuleBase" id="RU003653"/>
    </source>
</evidence>
<dbReference type="GO" id="GO:0004239">
    <property type="term" value="F:initiator methionyl aminopeptidase activity"/>
    <property type="evidence" value="ECO:0007669"/>
    <property type="project" value="UniProtKB-UniRule"/>
</dbReference>
<dbReference type="PRINTS" id="PR00599">
    <property type="entry name" value="MAPEPTIDASE"/>
</dbReference>
<keyword evidence="5 6" id="KW-0378">Hydrolase</keyword>
<dbReference type="GO" id="GO:0046872">
    <property type="term" value="F:metal ion binding"/>
    <property type="evidence" value="ECO:0007669"/>
    <property type="project" value="UniProtKB-UniRule"/>
</dbReference>
<comment type="function">
    <text evidence="1 6">Removes the N-terminal methionine from nascent proteins. The N-terminal methionine is often cleaved when the second residue in the primary sequence is small and uncharged (Met-Ala-, Cys, Gly, Pro, Ser, Thr, or Val). Requires deformylation of the N(alpha)-formylated initiator methionine before it can be hydrolyzed.</text>
</comment>
<organism evidence="9 10">
    <name type="scientific">Candidatus Taylorbacteria bacterium RIFCSPLOWO2_12_FULL_43_20</name>
    <dbReference type="NCBI Taxonomy" id="1802332"/>
    <lineage>
        <taxon>Bacteria</taxon>
        <taxon>Candidatus Tayloriibacteriota</taxon>
    </lineage>
</organism>
<feature type="binding site" evidence="6">
    <location>
        <position position="182"/>
    </location>
    <ligand>
        <name>substrate</name>
    </ligand>
</feature>
<evidence type="ECO:0000256" key="6">
    <source>
        <dbReference type="HAMAP-Rule" id="MF_01974"/>
    </source>
</evidence>
<feature type="binding site" evidence="6">
    <location>
        <position position="175"/>
    </location>
    <ligand>
        <name>a divalent metal cation</name>
        <dbReference type="ChEBI" id="CHEBI:60240"/>
        <label>2</label>
        <note>catalytic</note>
    </ligand>
</feature>
<feature type="domain" description="Peptidase M24" evidence="8">
    <location>
        <begin position="11"/>
        <end position="245"/>
    </location>
</feature>
<dbReference type="SUPFAM" id="SSF55920">
    <property type="entry name" value="Creatinase/aminopeptidase"/>
    <property type="match status" value="1"/>
</dbReference>
<feature type="binding site" evidence="6">
    <location>
        <position position="239"/>
    </location>
    <ligand>
        <name>a divalent metal cation</name>
        <dbReference type="ChEBI" id="CHEBI:60240"/>
        <label>2</label>
        <note>catalytic</note>
    </ligand>
</feature>
<dbReference type="EC" id="3.4.11.18" evidence="6 7"/>
<evidence type="ECO:0000313" key="10">
    <source>
        <dbReference type="Proteomes" id="UP000177269"/>
    </source>
</evidence>
<feature type="binding site" evidence="6">
    <location>
        <position position="112"/>
    </location>
    <ligand>
        <name>a divalent metal cation</name>
        <dbReference type="ChEBI" id="CHEBI:60240"/>
        <label>2</label>
        <note>catalytic</note>
    </ligand>
</feature>
<name>A0A1G2P2C0_9BACT</name>
<comment type="caution">
    <text evidence="9">The sequence shown here is derived from an EMBL/GenBank/DDBJ whole genome shotgun (WGS) entry which is preliminary data.</text>
</comment>
<dbReference type="Pfam" id="PF00557">
    <property type="entry name" value="Peptidase_M24"/>
    <property type="match status" value="1"/>
</dbReference>
<comment type="cofactor">
    <cofactor evidence="6">
        <name>Co(2+)</name>
        <dbReference type="ChEBI" id="CHEBI:48828"/>
    </cofactor>
    <cofactor evidence="6">
        <name>Zn(2+)</name>
        <dbReference type="ChEBI" id="CHEBI:29105"/>
    </cofactor>
    <cofactor evidence="6">
        <name>Mn(2+)</name>
        <dbReference type="ChEBI" id="CHEBI:29035"/>
    </cofactor>
    <cofactor evidence="6">
        <name>Fe(2+)</name>
        <dbReference type="ChEBI" id="CHEBI:29033"/>
    </cofactor>
    <text evidence="6">Binds 2 divalent metal cations per subunit. Has a high-affinity and a low affinity metal-binding site. The true nature of the physiological cofactor is under debate. The enzyme is active with cobalt, zinc, manganese or divalent iron ions. Most likely, methionine aminopeptidases function as mononuclear Fe(2+)-metalloproteases under physiological conditions, and the catalytically relevant metal-binding site has been assigned to the histidine-containing high-affinity site.</text>
</comment>
<comment type="subunit">
    <text evidence="6">Monomer.</text>
</comment>
<feature type="binding site" evidence="6">
    <location>
        <position position="101"/>
    </location>
    <ligand>
        <name>a divalent metal cation</name>
        <dbReference type="ChEBI" id="CHEBI:60240"/>
        <label>1</label>
    </ligand>
</feature>
<evidence type="ECO:0000256" key="2">
    <source>
        <dbReference type="ARBA" id="ARBA00022438"/>
    </source>
</evidence>
<evidence type="ECO:0000256" key="3">
    <source>
        <dbReference type="ARBA" id="ARBA00022670"/>
    </source>
</evidence>
<reference evidence="9 10" key="1">
    <citation type="journal article" date="2016" name="Nat. Commun.">
        <title>Thousands of microbial genomes shed light on interconnected biogeochemical processes in an aquifer system.</title>
        <authorList>
            <person name="Anantharaman K."/>
            <person name="Brown C.T."/>
            <person name="Hug L.A."/>
            <person name="Sharon I."/>
            <person name="Castelle C.J."/>
            <person name="Probst A.J."/>
            <person name="Thomas B.C."/>
            <person name="Singh A."/>
            <person name="Wilkins M.J."/>
            <person name="Karaoz U."/>
            <person name="Brodie E.L."/>
            <person name="Williams K.H."/>
            <person name="Hubbard S.S."/>
            <person name="Banfield J.F."/>
        </authorList>
    </citation>
    <scope>NUCLEOTIDE SEQUENCE [LARGE SCALE GENOMIC DNA]</scope>
</reference>
<feature type="binding site" evidence="6">
    <location>
        <position position="208"/>
    </location>
    <ligand>
        <name>a divalent metal cation</name>
        <dbReference type="ChEBI" id="CHEBI:60240"/>
        <label>2</label>
        <note>catalytic</note>
    </ligand>
</feature>
<dbReference type="InterPro" id="IPR002467">
    <property type="entry name" value="Pept_M24A_MAP1"/>
</dbReference>
<sequence>MKIKSEKDIKIMREGGRRHSVIMDKIARLVSPGVRSSYLNDMALKLIEEGGDKPAFLNYKPYGASRPYPASLCVSVNDEIVHGIPNEKDKVLKEGDIVGLDCGLIHKGMVTDMAVTVPVGKISREALLLIQAAKYALTRGISAAKAGNTVGDIGFEIMSYIKPYGYGIVKELAGHGVGYKVHEDPYVPNYGKKGEGPELLPGAVIAIEPMLNLGTARIKLDPDGYTYRTADGKISAHFEHTVLISKEGPEILTQH</sequence>
<dbReference type="GO" id="GO:0005829">
    <property type="term" value="C:cytosol"/>
    <property type="evidence" value="ECO:0007669"/>
    <property type="project" value="TreeGrafter"/>
</dbReference>
<dbReference type="Proteomes" id="UP000177269">
    <property type="component" value="Unassembled WGS sequence"/>
</dbReference>
<protein>
    <recommendedName>
        <fullName evidence="6 7">Methionine aminopeptidase</fullName>
        <shortName evidence="6">MAP</shortName>
        <shortName evidence="6">MetAP</shortName>
        <ecNumber evidence="6 7">3.4.11.18</ecNumber>
    </recommendedName>
    <alternativeName>
        <fullName evidence="6">Peptidase M</fullName>
    </alternativeName>
</protein>
<feature type="binding site" evidence="6">
    <location>
        <position position="239"/>
    </location>
    <ligand>
        <name>a divalent metal cation</name>
        <dbReference type="ChEBI" id="CHEBI:60240"/>
        <label>1</label>
    </ligand>
</feature>
<keyword evidence="3 6" id="KW-0645">Protease</keyword>
<evidence type="ECO:0000256" key="5">
    <source>
        <dbReference type="ARBA" id="ARBA00022801"/>
    </source>
</evidence>
<dbReference type="AlphaFoldDB" id="A0A1G2P2C0"/>
<evidence type="ECO:0000256" key="1">
    <source>
        <dbReference type="ARBA" id="ARBA00002521"/>
    </source>
</evidence>
<dbReference type="InterPro" id="IPR001714">
    <property type="entry name" value="Pept_M24_MAP"/>
</dbReference>
<dbReference type="Gene3D" id="3.90.230.10">
    <property type="entry name" value="Creatinase/methionine aminopeptidase superfamily"/>
    <property type="match status" value="1"/>
</dbReference>
<keyword evidence="4 6" id="KW-0479">Metal-binding</keyword>
<dbReference type="CDD" id="cd01086">
    <property type="entry name" value="MetAP1"/>
    <property type="match status" value="1"/>
</dbReference>
<evidence type="ECO:0000259" key="8">
    <source>
        <dbReference type="Pfam" id="PF00557"/>
    </source>
</evidence>
<comment type="catalytic activity">
    <reaction evidence="6 7">
        <text>Release of N-terminal amino acids, preferentially methionine, from peptides and arylamides.</text>
        <dbReference type="EC" id="3.4.11.18"/>
    </reaction>
</comment>
<dbReference type="EMBL" id="MHSK01000011">
    <property type="protein sequence ID" value="OHA42488.1"/>
    <property type="molecule type" value="Genomic_DNA"/>
</dbReference>
<dbReference type="GO" id="GO:0006508">
    <property type="term" value="P:proteolysis"/>
    <property type="evidence" value="ECO:0007669"/>
    <property type="project" value="UniProtKB-KW"/>
</dbReference>
<evidence type="ECO:0000313" key="9">
    <source>
        <dbReference type="EMBL" id="OHA42488.1"/>
    </source>
</evidence>
<dbReference type="HAMAP" id="MF_01974">
    <property type="entry name" value="MetAP_1"/>
    <property type="match status" value="1"/>
</dbReference>
<dbReference type="InterPro" id="IPR000994">
    <property type="entry name" value="Pept_M24"/>
</dbReference>
<dbReference type="InterPro" id="IPR036005">
    <property type="entry name" value="Creatinase/aminopeptidase-like"/>
</dbReference>
<comment type="similarity">
    <text evidence="6">Belongs to the peptidase M24A family. Methionine aminopeptidase type 1 subfamily.</text>
</comment>
<dbReference type="NCBIfam" id="TIGR00500">
    <property type="entry name" value="met_pdase_I"/>
    <property type="match status" value="1"/>
</dbReference>
<feature type="binding site" evidence="6">
    <location>
        <position position="112"/>
    </location>
    <ligand>
        <name>a divalent metal cation</name>
        <dbReference type="ChEBI" id="CHEBI:60240"/>
        <label>1</label>
    </ligand>
</feature>
<dbReference type="GO" id="GO:0070006">
    <property type="term" value="F:metalloaminopeptidase activity"/>
    <property type="evidence" value="ECO:0007669"/>
    <property type="project" value="UniProtKB-UniRule"/>
</dbReference>
<dbReference type="PANTHER" id="PTHR43330">
    <property type="entry name" value="METHIONINE AMINOPEPTIDASE"/>
    <property type="match status" value="1"/>
</dbReference>
<proteinExistence type="inferred from homology"/>
<keyword evidence="2 6" id="KW-0031">Aminopeptidase</keyword>
<feature type="binding site" evidence="6">
    <location>
        <position position="82"/>
    </location>
    <ligand>
        <name>substrate</name>
    </ligand>
</feature>
<dbReference type="PANTHER" id="PTHR43330:SF27">
    <property type="entry name" value="METHIONINE AMINOPEPTIDASE"/>
    <property type="match status" value="1"/>
</dbReference>
<evidence type="ECO:0000256" key="4">
    <source>
        <dbReference type="ARBA" id="ARBA00022723"/>
    </source>
</evidence>